<dbReference type="NCBIfam" id="TIGR00459">
    <property type="entry name" value="aspS_bact"/>
    <property type="match status" value="1"/>
</dbReference>
<evidence type="ECO:0000313" key="9">
    <source>
        <dbReference type="EMBL" id="KAI7837224.1"/>
    </source>
</evidence>
<sequence length="734" mass="79681">AALAADGASAASPPLACLDPSVPTPRSEERVRCLLASSDSRASLDGATGDSETAAASIPDAGLQAAVRQLDACLPLADILPLKQGEGYLVAALAEQQAAAADAPEGAEGMHSLAAAGVLEPQLTWPARSHHCGELTEAQVGSPVTVCGWVDRYRNLGGLLFLDIRDHTGIVQVIVDPQQQPEIAAKAERLRSEYVVAISGEVRRRQDPNPKLKTGAIEITPSSIKVLNGVTRKLPFFVSQTEETAEAPREELRLKHRVLDLRRPAMAENLRLRHRIVRCIRRFLEDEHGFLEVETPILTRSTPEGARDYLVPSRLQAGDWYALPQSPQLFKQMLMVSGFDRYYQIARCFRDEDLRADRQPEFTQLDMEMSWMDRDAIMGLMEQMVAQLFSQVVGVEVQAPFQRLTYAEAMAKYASDKPDLRYGLEMAEVTEAVRGCGFRVFAGAVAEGGIVKGIRVPDGQRISNSRVKPKGDVSNEAVAGGAAGLVYIRVKEGGEIEAAKPVMEGLTPEQQAELVAQLQGQPGDLLLLAAGKASGVNKALDRVRQYLARSLDLIKEGQHSLLWVVDFPMFEWNEEEGRLEALHHPFTAPNPEDLEKGELRDARALAYDLVYNGVEIGGGSLRIYRRDIQQAVFATIGLSEEEARGKFGYLMDSFELGAPPHGGIAFGLDRLAMLLAGVPSIRDVIAFPKTAAAQCALTGAPAGVAPEQLMALHVAPLPKEKKEASGSSGAQQQQ</sequence>
<protein>
    <recommendedName>
        <fullName evidence="8">Aminoacyl-transfer RNA synthetases class-II family profile domain-containing protein</fullName>
    </recommendedName>
</protein>
<keyword evidence="5" id="KW-0648">Protein biosynthesis</keyword>
<dbReference type="GO" id="GO:0004815">
    <property type="term" value="F:aspartate-tRNA ligase activity"/>
    <property type="evidence" value="ECO:0007669"/>
    <property type="project" value="TreeGrafter"/>
</dbReference>
<dbReference type="PANTHER" id="PTHR22594:SF5">
    <property type="entry name" value="ASPARTATE--TRNA LIGASE, MITOCHONDRIAL"/>
    <property type="match status" value="1"/>
</dbReference>
<dbReference type="Pfam" id="PF02938">
    <property type="entry name" value="GAD"/>
    <property type="match status" value="1"/>
</dbReference>
<dbReference type="GO" id="GO:0005524">
    <property type="term" value="F:ATP binding"/>
    <property type="evidence" value="ECO:0007669"/>
    <property type="project" value="UniProtKB-KW"/>
</dbReference>
<evidence type="ECO:0000313" key="10">
    <source>
        <dbReference type="Proteomes" id="UP001205105"/>
    </source>
</evidence>
<dbReference type="SUPFAM" id="SSF55681">
    <property type="entry name" value="Class II aaRS and biotin synthetases"/>
    <property type="match status" value="1"/>
</dbReference>
<organism evidence="9 10">
    <name type="scientific">Chlorella ohadii</name>
    <dbReference type="NCBI Taxonomy" id="2649997"/>
    <lineage>
        <taxon>Eukaryota</taxon>
        <taxon>Viridiplantae</taxon>
        <taxon>Chlorophyta</taxon>
        <taxon>core chlorophytes</taxon>
        <taxon>Trebouxiophyceae</taxon>
        <taxon>Chlorellales</taxon>
        <taxon>Chlorellaceae</taxon>
        <taxon>Chlorella clade</taxon>
        <taxon>Chlorella</taxon>
    </lineage>
</organism>
<keyword evidence="2" id="KW-0436">Ligase</keyword>
<dbReference type="InterPro" id="IPR004115">
    <property type="entry name" value="GAD-like_sf"/>
</dbReference>
<keyword evidence="3" id="KW-0547">Nucleotide-binding</keyword>
<evidence type="ECO:0000256" key="6">
    <source>
        <dbReference type="ARBA" id="ARBA00023146"/>
    </source>
</evidence>
<feature type="region of interest" description="Disordered" evidence="7">
    <location>
        <begin position="1"/>
        <end position="25"/>
    </location>
</feature>
<name>A0AAD5DMS7_9CHLO</name>
<comment type="caution">
    <text evidence="9">The sequence shown here is derived from an EMBL/GenBank/DDBJ whole genome shotgun (WGS) entry which is preliminary data.</text>
</comment>
<dbReference type="InterPro" id="IPR006195">
    <property type="entry name" value="aa-tRNA-synth_II"/>
</dbReference>
<evidence type="ECO:0000256" key="2">
    <source>
        <dbReference type="ARBA" id="ARBA00022598"/>
    </source>
</evidence>
<dbReference type="InterPro" id="IPR047089">
    <property type="entry name" value="Asp-tRNA-ligase_1_N"/>
</dbReference>
<dbReference type="InterPro" id="IPR029351">
    <property type="entry name" value="GAD_dom"/>
</dbReference>
<feature type="domain" description="Aminoacyl-transfer RNA synthetases class-II family profile" evidence="8">
    <location>
        <begin position="270"/>
        <end position="688"/>
    </location>
</feature>
<dbReference type="Pfam" id="PF01336">
    <property type="entry name" value="tRNA_anti-codon"/>
    <property type="match status" value="1"/>
</dbReference>
<dbReference type="GO" id="GO:0003676">
    <property type="term" value="F:nucleic acid binding"/>
    <property type="evidence" value="ECO:0007669"/>
    <property type="project" value="InterPro"/>
</dbReference>
<evidence type="ECO:0000256" key="7">
    <source>
        <dbReference type="SAM" id="MobiDB-lite"/>
    </source>
</evidence>
<dbReference type="InterPro" id="IPR045864">
    <property type="entry name" value="aa-tRNA-synth_II/BPL/LPL"/>
</dbReference>
<comment type="similarity">
    <text evidence="1">Belongs to the class-II aminoacyl-tRNA synthetase family. Type 1 subfamily.</text>
</comment>
<dbReference type="SUPFAM" id="SSF55261">
    <property type="entry name" value="GAD domain-like"/>
    <property type="match status" value="1"/>
</dbReference>
<dbReference type="InterPro" id="IPR002312">
    <property type="entry name" value="Asp/Asn-tRNA-synth_IIb"/>
</dbReference>
<accession>A0AAD5DMS7</accession>
<dbReference type="EMBL" id="JADXDR010000159">
    <property type="protein sequence ID" value="KAI7837224.1"/>
    <property type="molecule type" value="Genomic_DNA"/>
</dbReference>
<evidence type="ECO:0000256" key="1">
    <source>
        <dbReference type="ARBA" id="ARBA00006303"/>
    </source>
</evidence>
<dbReference type="NCBIfam" id="NF001750">
    <property type="entry name" value="PRK00476.1"/>
    <property type="match status" value="1"/>
</dbReference>
<dbReference type="Gene3D" id="2.40.50.140">
    <property type="entry name" value="Nucleic acid-binding proteins"/>
    <property type="match status" value="1"/>
</dbReference>
<dbReference type="CDD" id="cd04317">
    <property type="entry name" value="EcAspRS_like_N"/>
    <property type="match status" value="1"/>
</dbReference>
<keyword evidence="4" id="KW-0067">ATP-binding</keyword>
<dbReference type="InterPro" id="IPR047090">
    <property type="entry name" value="AspRS_core"/>
</dbReference>
<evidence type="ECO:0000256" key="3">
    <source>
        <dbReference type="ARBA" id="ARBA00022741"/>
    </source>
</evidence>
<gene>
    <name evidence="9" type="ORF">COHA_008913</name>
</gene>
<dbReference type="SUPFAM" id="SSF50249">
    <property type="entry name" value="Nucleic acid-binding proteins"/>
    <property type="match status" value="1"/>
</dbReference>
<dbReference type="PRINTS" id="PR01042">
    <property type="entry name" value="TRNASYNTHASP"/>
</dbReference>
<dbReference type="InterPro" id="IPR004524">
    <property type="entry name" value="Asp-tRNA-ligase_1"/>
</dbReference>
<dbReference type="InterPro" id="IPR004364">
    <property type="entry name" value="Aa-tRNA-synt_II"/>
</dbReference>
<dbReference type="PANTHER" id="PTHR22594">
    <property type="entry name" value="ASPARTYL/LYSYL-TRNA SYNTHETASE"/>
    <property type="match status" value="1"/>
</dbReference>
<dbReference type="Gene3D" id="3.30.930.10">
    <property type="entry name" value="Bira Bifunctional Protein, Domain 2"/>
    <property type="match status" value="1"/>
</dbReference>
<dbReference type="GO" id="GO:0005739">
    <property type="term" value="C:mitochondrion"/>
    <property type="evidence" value="ECO:0007669"/>
    <property type="project" value="TreeGrafter"/>
</dbReference>
<dbReference type="AlphaFoldDB" id="A0AAD5DMS7"/>
<dbReference type="Gene3D" id="3.30.1360.30">
    <property type="entry name" value="GAD-like domain"/>
    <property type="match status" value="1"/>
</dbReference>
<feature type="non-terminal residue" evidence="9">
    <location>
        <position position="1"/>
    </location>
</feature>
<feature type="compositionally biased region" description="Low complexity" evidence="7">
    <location>
        <begin position="1"/>
        <end position="16"/>
    </location>
</feature>
<reference evidence="9" key="1">
    <citation type="submission" date="2020-11" db="EMBL/GenBank/DDBJ databases">
        <title>Chlorella ohadii genome sequencing and assembly.</title>
        <authorList>
            <person name="Murik O."/>
            <person name="Treves H."/>
            <person name="Kedem I."/>
            <person name="Shotland Y."/>
            <person name="Kaplan A."/>
        </authorList>
    </citation>
    <scope>NUCLEOTIDE SEQUENCE</scope>
    <source>
        <strain evidence="9">1</strain>
    </source>
</reference>
<evidence type="ECO:0000259" key="8">
    <source>
        <dbReference type="PROSITE" id="PS50862"/>
    </source>
</evidence>
<evidence type="ECO:0000256" key="4">
    <source>
        <dbReference type="ARBA" id="ARBA00022840"/>
    </source>
</evidence>
<evidence type="ECO:0000256" key="5">
    <source>
        <dbReference type="ARBA" id="ARBA00022917"/>
    </source>
</evidence>
<dbReference type="PROSITE" id="PS50862">
    <property type="entry name" value="AA_TRNA_LIGASE_II"/>
    <property type="match status" value="1"/>
</dbReference>
<keyword evidence="6" id="KW-0030">Aminoacyl-tRNA synthetase</keyword>
<dbReference type="HAMAP" id="MF_00044">
    <property type="entry name" value="Asp_tRNA_synth_type1"/>
    <property type="match status" value="1"/>
</dbReference>
<dbReference type="Proteomes" id="UP001205105">
    <property type="component" value="Unassembled WGS sequence"/>
</dbReference>
<keyword evidence="10" id="KW-1185">Reference proteome</keyword>
<dbReference type="GO" id="GO:0006422">
    <property type="term" value="P:aspartyl-tRNA aminoacylation"/>
    <property type="evidence" value="ECO:0007669"/>
    <property type="project" value="TreeGrafter"/>
</dbReference>
<dbReference type="CDD" id="cd00777">
    <property type="entry name" value="AspRS_core"/>
    <property type="match status" value="1"/>
</dbReference>
<dbReference type="InterPro" id="IPR012340">
    <property type="entry name" value="NA-bd_OB-fold"/>
</dbReference>
<dbReference type="Pfam" id="PF00152">
    <property type="entry name" value="tRNA-synt_2"/>
    <property type="match status" value="1"/>
</dbReference>
<proteinExistence type="inferred from homology"/>
<dbReference type="InterPro" id="IPR004365">
    <property type="entry name" value="NA-bd_OB_tRNA"/>
</dbReference>